<dbReference type="AlphaFoldDB" id="A0A931DBQ6"/>
<dbReference type="InterPro" id="IPR005908">
    <property type="entry name" value="G1P_thy_trans_l"/>
</dbReference>
<evidence type="ECO:0000259" key="1">
    <source>
        <dbReference type="Pfam" id="PF00483"/>
    </source>
</evidence>
<dbReference type="Pfam" id="PF00483">
    <property type="entry name" value="NTP_transferase"/>
    <property type="match status" value="1"/>
</dbReference>
<accession>A0A931DBQ6</accession>
<protein>
    <submittedName>
        <fullName evidence="2">Glucose-1-phosphate thymidylyltransferase</fullName>
        <ecNumber evidence="2">2.7.7.24</ecNumber>
    </submittedName>
</protein>
<dbReference type="PANTHER" id="PTHR42883">
    <property type="entry name" value="GLUCOSE-1-PHOSPHATE THYMIDYLTRANSFERASE"/>
    <property type="match status" value="1"/>
</dbReference>
<dbReference type="NCBIfam" id="TIGR01208">
    <property type="entry name" value="rmlA_long"/>
    <property type="match status" value="1"/>
</dbReference>
<keyword evidence="3" id="KW-1185">Reference proteome</keyword>
<dbReference type="EMBL" id="JADOUA010000001">
    <property type="protein sequence ID" value="MBG6085959.1"/>
    <property type="molecule type" value="Genomic_DNA"/>
</dbReference>
<dbReference type="Gene3D" id="2.160.10.10">
    <property type="entry name" value="Hexapeptide repeat proteins"/>
    <property type="match status" value="1"/>
</dbReference>
<dbReference type="SUPFAM" id="SSF53448">
    <property type="entry name" value="Nucleotide-diphospho-sugar transferases"/>
    <property type="match status" value="1"/>
</dbReference>
<dbReference type="InterPro" id="IPR005835">
    <property type="entry name" value="NTP_transferase_dom"/>
</dbReference>
<sequence>MKALVLAGGAGTRLRPFTHTSAKQLMPIANRPVLFYGLDAIRAAGITEAGIVVGDTAAEIRAAVGDGSRFGLAVTYLPQEAPLGLAHAVRVARDYLGGDDFLMYLGDNFFGDGIGAVADRFRRERPGAELLLAKVPDPRAYGVAELDPDGAVRRLAEKPRRPRSDLAVTGVYAFTPDVHEQVDRLRPSRRGELEITDAIQGLIDSGRRVTATRTGGDWKDIGSAAGLLEANRAVLDRLAADPARDHRIDGAGGVSGPVVAEPGAWLEGSRVTGPAVIGAGARIIGSVIGPHTSIGAGCRVEHSEIEDSVLLPGATVRGAGPVRGSLLGHASEVAATAPARRCQRLVLGDHSKVLIDP</sequence>
<name>A0A931DBQ6_9ACTN</name>
<dbReference type="PANTHER" id="PTHR42883:SF2">
    <property type="entry name" value="THYMIDYLYLTRANSFERASE"/>
    <property type="match status" value="1"/>
</dbReference>
<keyword evidence="2" id="KW-0808">Transferase</keyword>
<dbReference type="RefSeq" id="WP_197009023.1">
    <property type="nucleotide sequence ID" value="NZ_BAABES010000014.1"/>
</dbReference>
<evidence type="ECO:0000313" key="2">
    <source>
        <dbReference type="EMBL" id="MBG6085959.1"/>
    </source>
</evidence>
<dbReference type="Proteomes" id="UP000614047">
    <property type="component" value="Unassembled WGS sequence"/>
</dbReference>
<dbReference type="CDD" id="cd04189">
    <property type="entry name" value="G1P_TT_long"/>
    <property type="match status" value="1"/>
</dbReference>
<comment type="caution">
    <text evidence="2">The sequence shown here is derived from an EMBL/GenBank/DDBJ whole genome shotgun (WGS) entry which is preliminary data.</text>
</comment>
<dbReference type="InterPro" id="IPR029044">
    <property type="entry name" value="Nucleotide-diphossugar_trans"/>
</dbReference>
<dbReference type="Gene3D" id="3.90.550.10">
    <property type="entry name" value="Spore Coat Polysaccharide Biosynthesis Protein SpsA, Chain A"/>
    <property type="match status" value="1"/>
</dbReference>
<organism evidence="2 3">
    <name type="scientific">Actinomadura viridis</name>
    <dbReference type="NCBI Taxonomy" id="58110"/>
    <lineage>
        <taxon>Bacteria</taxon>
        <taxon>Bacillati</taxon>
        <taxon>Actinomycetota</taxon>
        <taxon>Actinomycetes</taxon>
        <taxon>Streptosporangiales</taxon>
        <taxon>Thermomonosporaceae</taxon>
        <taxon>Actinomadura</taxon>
    </lineage>
</organism>
<gene>
    <name evidence="2" type="ORF">IW256_000072</name>
</gene>
<keyword evidence="2" id="KW-0548">Nucleotidyltransferase</keyword>
<dbReference type="EC" id="2.7.7.24" evidence="2"/>
<proteinExistence type="predicted"/>
<dbReference type="GO" id="GO:0008879">
    <property type="term" value="F:glucose-1-phosphate thymidylyltransferase activity"/>
    <property type="evidence" value="ECO:0007669"/>
    <property type="project" value="UniProtKB-EC"/>
</dbReference>
<reference evidence="2" key="1">
    <citation type="submission" date="2020-11" db="EMBL/GenBank/DDBJ databases">
        <title>Sequencing the genomes of 1000 actinobacteria strains.</title>
        <authorList>
            <person name="Klenk H.-P."/>
        </authorList>
    </citation>
    <scope>NUCLEOTIDE SEQUENCE</scope>
    <source>
        <strain evidence="2">DSM 43175</strain>
    </source>
</reference>
<evidence type="ECO:0000313" key="3">
    <source>
        <dbReference type="Proteomes" id="UP000614047"/>
    </source>
</evidence>
<feature type="domain" description="Nucleotidyl transferase" evidence="1">
    <location>
        <begin position="2"/>
        <end position="236"/>
    </location>
</feature>